<dbReference type="SUPFAM" id="SSF53613">
    <property type="entry name" value="Ribokinase-like"/>
    <property type="match status" value="1"/>
</dbReference>
<gene>
    <name evidence="4" type="ORF">NQ317_000296</name>
</gene>
<dbReference type="Proteomes" id="UP001162164">
    <property type="component" value="Unassembled WGS sequence"/>
</dbReference>
<keyword evidence="5" id="KW-1185">Reference proteome</keyword>
<feature type="domain" description="Carbohydrate kinase PfkB" evidence="3">
    <location>
        <begin position="5"/>
        <end position="72"/>
    </location>
</feature>
<dbReference type="Pfam" id="PF00294">
    <property type="entry name" value="PfkB"/>
    <property type="match status" value="2"/>
</dbReference>
<dbReference type="PANTHER" id="PTHR10584">
    <property type="entry name" value="SUGAR KINASE"/>
    <property type="match status" value="1"/>
</dbReference>
<evidence type="ECO:0000313" key="5">
    <source>
        <dbReference type="Proteomes" id="UP001162164"/>
    </source>
</evidence>
<accession>A0ABQ9JB06</accession>
<evidence type="ECO:0000256" key="1">
    <source>
        <dbReference type="ARBA" id="ARBA00022679"/>
    </source>
</evidence>
<dbReference type="PRINTS" id="PR00990">
    <property type="entry name" value="RIBOKINASE"/>
</dbReference>
<organism evidence="4 5">
    <name type="scientific">Molorchus minor</name>
    <dbReference type="NCBI Taxonomy" id="1323400"/>
    <lineage>
        <taxon>Eukaryota</taxon>
        <taxon>Metazoa</taxon>
        <taxon>Ecdysozoa</taxon>
        <taxon>Arthropoda</taxon>
        <taxon>Hexapoda</taxon>
        <taxon>Insecta</taxon>
        <taxon>Pterygota</taxon>
        <taxon>Neoptera</taxon>
        <taxon>Endopterygota</taxon>
        <taxon>Coleoptera</taxon>
        <taxon>Polyphaga</taxon>
        <taxon>Cucujiformia</taxon>
        <taxon>Chrysomeloidea</taxon>
        <taxon>Cerambycidae</taxon>
        <taxon>Lamiinae</taxon>
        <taxon>Monochamini</taxon>
        <taxon>Molorchus</taxon>
    </lineage>
</organism>
<protein>
    <recommendedName>
        <fullName evidence="3">Carbohydrate kinase PfkB domain-containing protein</fullName>
    </recommendedName>
</protein>
<dbReference type="Gene3D" id="3.40.1190.20">
    <property type="match status" value="2"/>
</dbReference>
<name>A0ABQ9JB06_9CUCU</name>
<evidence type="ECO:0000313" key="4">
    <source>
        <dbReference type="EMBL" id="KAJ8975366.1"/>
    </source>
</evidence>
<dbReference type="InterPro" id="IPR029056">
    <property type="entry name" value="Ribokinase-like"/>
</dbReference>
<proteinExistence type="predicted"/>
<evidence type="ECO:0000256" key="2">
    <source>
        <dbReference type="ARBA" id="ARBA00022777"/>
    </source>
</evidence>
<keyword evidence="1" id="KW-0808">Transferase</keyword>
<comment type="caution">
    <text evidence="4">The sequence shown here is derived from an EMBL/GenBank/DDBJ whole genome shotgun (WGS) entry which is preliminary data.</text>
</comment>
<sequence>MVCNEIVVIGSCMIDFVSYAPRLPKAGETIRREKFITNYGGKGANQCVASAKLGGKATLIARVGDDSWGNKLHRCCHRGNKNMSWSMLRKVCEGIPAFTNDLCWLVNDYVNIFLDLNIKWGTQLFTDYDPQLLGLPTIFCVNESEAGVFTGLPVNNKSDAKKAAVELLLRGCKSVLITLGSQVHFISTAMIKNL</sequence>
<keyword evidence="2" id="KW-0418">Kinase</keyword>
<reference evidence="4" key="1">
    <citation type="journal article" date="2023" name="Insect Mol. Biol.">
        <title>Genome sequencing provides insights into the evolution of gene families encoding plant cell wall-degrading enzymes in longhorned beetles.</title>
        <authorList>
            <person name="Shin N.R."/>
            <person name="Okamura Y."/>
            <person name="Kirsch R."/>
            <person name="Pauchet Y."/>
        </authorList>
    </citation>
    <scope>NUCLEOTIDE SEQUENCE</scope>
    <source>
        <strain evidence="4">MMC_N1</strain>
    </source>
</reference>
<dbReference type="InterPro" id="IPR011611">
    <property type="entry name" value="PfkB_dom"/>
</dbReference>
<feature type="domain" description="Carbohydrate kinase PfkB" evidence="3">
    <location>
        <begin position="111"/>
        <end position="182"/>
    </location>
</feature>
<evidence type="ECO:0000259" key="3">
    <source>
        <dbReference type="Pfam" id="PF00294"/>
    </source>
</evidence>
<dbReference type="InterPro" id="IPR002139">
    <property type="entry name" value="Ribo/fructo_kinase"/>
</dbReference>
<dbReference type="EMBL" id="JAPWTJ010000836">
    <property type="protein sequence ID" value="KAJ8975366.1"/>
    <property type="molecule type" value="Genomic_DNA"/>
</dbReference>
<dbReference type="PANTHER" id="PTHR10584:SF166">
    <property type="entry name" value="RIBOKINASE"/>
    <property type="match status" value="1"/>
</dbReference>